<gene>
    <name evidence="1" type="ORF">ACFFHM_03245</name>
</gene>
<evidence type="ECO:0000313" key="1">
    <source>
        <dbReference type="EMBL" id="MFC0469566.1"/>
    </source>
</evidence>
<protein>
    <recommendedName>
        <fullName evidence="3">Terminase</fullName>
    </recommendedName>
</protein>
<proteinExistence type="predicted"/>
<dbReference type="Proteomes" id="UP001589838">
    <property type="component" value="Unassembled WGS sequence"/>
</dbReference>
<reference evidence="1 2" key="1">
    <citation type="submission" date="2024-09" db="EMBL/GenBank/DDBJ databases">
        <authorList>
            <person name="Sun Q."/>
            <person name="Mori K."/>
        </authorList>
    </citation>
    <scope>NUCLEOTIDE SEQUENCE [LARGE SCALE GENOMIC DNA]</scope>
    <source>
        <strain evidence="1 2">NCAIM B.02610</strain>
    </source>
</reference>
<sequence length="164" mass="18611">MARGTTTSVSELKRHITKAELTARKEAEAQVVTNQTTPKASPMLSKEERKLFNKIKKRSTNFTEADSESLNLLVHYLNRWYTLKQLLDDLDPLDEQATDIERRMIALDKQITVHMSALCLPLSQRLRLANDLAKVLIEEKKLASMNGQQKVEVNPALAILEALK</sequence>
<comment type="caution">
    <text evidence="1">The sequence shown here is derived from an EMBL/GenBank/DDBJ whole genome shotgun (WGS) entry which is preliminary data.</text>
</comment>
<dbReference type="RefSeq" id="WP_335962244.1">
    <property type="nucleotide sequence ID" value="NZ_JAXBLX010000026.1"/>
</dbReference>
<organism evidence="1 2">
    <name type="scientific">Halalkalibacter kiskunsagensis</name>
    <dbReference type="NCBI Taxonomy" id="1548599"/>
    <lineage>
        <taxon>Bacteria</taxon>
        <taxon>Bacillati</taxon>
        <taxon>Bacillota</taxon>
        <taxon>Bacilli</taxon>
        <taxon>Bacillales</taxon>
        <taxon>Bacillaceae</taxon>
        <taxon>Halalkalibacter</taxon>
    </lineage>
</organism>
<accession>A0ABV6K8D7</accession>
<evidence type="ECO:0008006" key="3">
    <source>
        <dbReference type="Google" id="ProtNLM"/>
    </source>
</evidence>
<dbReference type="EMBL" id="JBHLUX010000008">
    <property type="protein sequence ID" value="MFC0469566.1"/>
    <property type="molecule type" value="Genomic_DNA"/>
</dbReference>
<keyword evidence="2" id="KW-1185">Reference proteome</keyword>
<evidence type="ECO:0000313" key="2">
    <source>
        <dbReference type="Proteomes" id="UP001589838"/>
    </source>
</evidence>
<name>A0ABV6K8D7_9BACI</name>